<evidence type="ECO:0000313" key="2">
    <source>
        <dbReference type="Proteomes" id="UP001596263"/>
    </source>
</evidence>
<organism evidence="1 2">
    <name type="scientific">Streptomyces coerulescens</name>
    <dbReference type="NCBI Taxonomy" id="29304"/>
    <lineage>
        <taxon>Bacteria</taxon>
        <taxon>Bacillati</taxon>
        <taxon>Actinomycetota</taxon>
        <taxon>Actinomycetes</taxon>
        <taxon>Kitasatosporales</taxon>
        <taxon>Streptomycetaceae</taxon>
        <taxon>Streptomyces</taxon>
    </lineage>
</organism>
<comment type="caution">
    <text evidence="1">The sequence shown here is derived from an EMBL/GenBank/DDBJ whole genome shotgun (WGS) entry which is preliminary data.</text>
</comment>
<dbReference type="EMBL" id="JBHSKM010000044">
    <property type="protein sequence ID" value="MFC5219828.1"/>
    <property type="molecule type" value="Genomic_DNA"/>
</dbReference>
<gene>
    <name evidence="1" type="ORF">ACFPQ9_39030</name>
</gene>
<evidence type="ECO:0000313" key="1">
    <source>
        <dbReference type="EMBL" id="MFC5219828.1"/>
    </source>
</evidence>
<protein>
    <submittedName>
        <fullName evidence="1">Uncharacterized protein</fullName>
    </submittedName>
</protein>
<dbReference type="Proteomes" id="UP001596263">
    <property type="component" value="Unassembled WGS sequence"/>
</dbReference>
<accession>A0ABW0CWM6</accession>
<dbReference type="RefSeq" id="WP_380864029.1">
    <property type="nucleotide sequence ID" value="NZ_JBHSKM010000044.1"/>
</dbReference>
<proteinExistence type="predicted"/>
<name>A0ABW0CWM6_STRCD</name>
<keyword evidence="2" id="KW-1185">Reference proteome</keyword>
<reference evidence="2" key="1">
    <citation type="journal article" date="2019" name="Int. J. Syst. Evol. Microbiol.">
        <title>The Global Catalogue of Microorganisms (GCM) 10K type strain sequencing project: providing services to taxonomists for standard genome sequencing and annotation.</title>
        <authorList>
            <consortium name="The Broad Institute Genomics Platform"/>
            <consortium name="The Broad Institute Genome Sequencing Center for Infectious Disease"/>
            <person name="Wu L."/>
            <person name="Ma J."/>
        </authorList>
    </citation>
    <scope>NUCLEOTIDE SEQUENCE [LARGE SCALE GENOMIC DNA]</scope>
    <source>
        <strain evidence="2">KCTC 42586</strain>
    </source>
</reference>
<sequence>MARSARRRAHQDSLGAVAARTACPNSARAAIQARDVLHHPTGAQQLLACTRKAPMSSCWS</sequence>